<feature type="compositionally biased region" description="Pro residues" evidence="1">
    <location>
        <begin position="276"/>
        <end position="288"/>
    </location>
</feature>
<name>A0ABZ1X724_9ACTN</name>
<sequence>MRTPTTTLATACALAAALLVAGCGGAGGENGVEARGELFLQPAEAAGPSPFTRSAATTAPPLTRVPRRDPAAPRTVSGGTPGLYGGTERVGSCDVARQIDDLTTDPSRTRAFARVAGVAPVSVPDYLRGLAPVVLRADTRVTDHGYRDGRASGFQSVLQAGTAVLVDNRGVPRVRCACGNPLTPPVAMRDGAVLSGQPWSGFRPTEVIVVAPSEQLVTDITIIDLVHHSWIERRIDHDCRHDHAVPPPSPQPLTPTAPPGGSASPDMSLGADPRRPAPGCPTPPPTATPTPGATVRPGATATATATEGPYGGSCPSPSASAALTPPLATRPGTPAVPPDGTRTTVPVPVPVDPGTGIGPETVPDTPDLPDGGGLIPDDTAAPTGTDTVVDTPTDVLGA</sequence>
<dbReference type="PROSITE" id="PS51257">
    <property type="entry name" value="PROKAR_LIPOPROTEIN"/>
    <property type="match status" value="1"/>
</dbReference>
<protein>
    <recommendedName>
        <fullName evidence="3">DUF6777 domain-containing protein</fullName>
    </recommendedName>
</protein>
<feature type="signal peptide" evidence="2">
    <location>
        <begin position="1"/>
        <end position="26"/>
    </location>
</feature>
<feature type="region of interest" description="Disordered" evidence="1">
    <location>
        <begin position="46"/>
        <end position="83"/>
    </location>
</feature>
<accession>A0ABZ1X724</accession>
<evidence type="ECO:0000313" key="5">
    <source>
        <dbReference type="Proteomes" id="UP001432168"/>
    </source>
</evidence>
<keyword evidence="2" id="KW-0732">Signal</keyword>
<evidence type="ECO:0000256" key="2">
    <source>
        <dbReference type="SAM" id="SignalP"/>
    </source>
</evidence>
<feature type="compositionally biased region" description="Pro residues" evidence="1">
    <location>
        <begin position="245"/>
        <end position="258"/>
    </location>
</feature>
<proteinExistence type="predicted"/>
<evidence type="ECO:0000259" key="3">
    <source>
        <dbReference type="Pfam" id="PF20568"/>
    </source>
</evidence>
<dbReference type="RefSeq" id="WP_329270226.1">
    <property type="nucleotide sequence ID" value="NZ_CP109011.1"/>
</dbReference>
<feature type="chain" id="PRO_5047117574" description="DUF6777 domain-containing protein" evidence="2">
    <location>
        <begin position="27"/>
        <end position="398"/>
    </location>
</feature>
<organism evidence="4 5">
    <name type="scientific">Streptomyces pseudovenezuelae</name>
    <dbReference type="NCBI Taxonomy" id="67350"/>
    <lineage>
        <taxon>Bacteria</taxon>
        <taxon>Bacillati</taxon>
        <taxon>Actinomycetota</taxon>
        <taxon>Actinomycetes</taxon>
        <taxon>Kitasatosporales</taxon>
        <taxon>Streptomycetaceae</taxon>
        <taxon>Streptomyces</taxon>
        <taxon>Streptomyces aurantiacus group</taxon>
    </lineage>
</organism>
<evidence type="ECO:0000313" key="4">
    <source>
        <dbReference type="EMBL" id="WUT47772.1"/>
    </source>
</evidence>
<evidence type="ECO:0000256" key="1">
    <source>
        <dbReference type="SAM" id="MobiDB-lite"/>
    </source>
</evidence>
<gene>
    <name evidence="4" type="ORF">OG929_38090</name>
</gene>
<dbReference type="Proteomes" id="UP001432168">
    <property type="component" value="Chromosome"/>
</dbReference>
<feature type="domain" description="DUF6777" evidence="3">
    <location>
        <begin position="74"/>
        <end position="235"/>
    </location>
</feature>
<feature type="compositionally biased region" description="Low complexity" evidence="1">
    <location>
        <begin position="289"/>
        <end position="346"/>
    </location>
</feature>
<dbReference type="EMBL" id="CP109011">
    <property type="protein sequence ID" value="WUT47772.1"/>
    <property type="molecule type" value="Genomic_DNA"/>
</dbReference>
<keyword evidence="5" id="KW-1185">Reference proteome</keyword>
<feature type="region of interest" description="Disordered" evidence="1">
    <location>
        <begin position="241"/>
        <end position="398"/>
    </location>
</feature>
<reference evidence="4" key="1">
    <citation type="submission" date="2022-10" db="EMBL/GenBank/DDBJ databases">
        <title>The complete genomes of actinobacterial strains from the NBC collection.</title>
        <authorList>
            <person name="Joergensen T.S."/>
            <person name="Alvarez Arevalo M."/>
            <person name="Sterndorff E.B."/>
            <person name="Faurdal D."/>
            <person name="Vuksanovic O."/>
            <person name="Mourched A.-S."/>
            <person name="Charusanti P."/>
            <person name="Shaw S."/>
            <person name="Blin K."/>
            <person name="Weber T."/>
        </authorList>
    </citation>
    <scope>NUCLEOTIDE SEQUENCE</scope>
    <source>
        <strain evidence="4">NBC_00686</strain>
    </source>
</reference>
<dbReference type="Pfam" id="PF20568">
    <property type="entry name" value="DUF6777"/>
    <property type="match status" value="1"/>
</dbReference>
<dbReference type="InterPro" id="IPR046704">
    <property type="entry name" value="DUF6777"/>
</dbReference>
<feature type="compositionally biased region" description="Low complexity" evidence="1">
    <location>
        <begin position="363"/>
        <end position="398"/>
    </location>
</feature>